<protein>
    <recommendedName>
        <fullName evidence="6">TIR domain-containing protein</fullName>
    </recommendedName>
</protein>
<evidence type="ECO:0000259" key="6">
    <source>
        <dbReference type="PROSITE" id="PS50104"/>
    </source>
</evidence>
<dbReference type="Gene3D" id="3.80.10.10">
    <property type="entry name" value="Ribonuclease Inhibitor"/>
    <property type="match status" value="1"/>
</dbReference>
<evidence type="ECO:0000313" key="8">
    <source>
        <dbReference type="Proteomes" id="UP000683360"/>
    </source>
</evidence>
<evidence type="ECO:0000256" key="2">
    <source>
        <dbReference type="ARBA" id="ARBA00022692"/>
    </source>
</evidence>
<dbReference type="GO" id="GO:0005886">
    <property type="term" value="C:plasma membrane"/>
    <property type="evidence" value="ECO:0007669"/>
    <property type="project" value="TreeGrafter"/>
</dbReference>
<dbReference type="SUPFAM" id="SSF52200">
    <property type="entry name" value="Toll/Interleukin receptor TIR domain"/>
    <property type="match status" value="1"/>
</dbReference>
<feature type="domain" description="TIR" evidence="6">
    <location>
        <begin position="130"/>
        <end position="278"/>
    </location>
</feature>
<proteinExistence type="predicted"/>
<dbReference type="Gene3D" id="3.40.50.10140">
    <property type="entry name" value="Toll/interleukin-1 receptor homology (TIR) domain"/>
    <property type="match status" value="1"/>
</dbReference>
<keyword evidence="5" id="KW-0472">Membrane</keyword>
<comment type="caution">
    <text evidence="7">The sequence shown here is derived from an EMBL/GenBank/DDBJ whole genome shotgun (WGS) entry which is preliminary data.</text>
</comment>
<dbReference type="AlphaFoldDB" id="A0A8S3UG08"/>
<dbReference type="SMART" id="SM00255">
    <property type="entry name" value="TIR"/>
    <property type="match status" value="1"/>
</dbReference>
<dbReference type="Proteomes" id="UP000683360">
    <property type="component" value="Unassembled WGS sequence"/>
</dbReference>
<accession>A0A8S3UG08</accession>
<evidence type="ECO:0000256" key="5">
    <source>
        <dbReference type="ARBA" id="ARBA00023136"/>
    </source>
</evidence>
<name>A0A8S3UG08_MYTED</name>
<reference evidence="7" key="1">
    <citation type="submission" date="2021-03" db="EMBL/GenBank/DDBJ databases">
        <authorList>
            <person name="Bekaert M."/>
        </authorList>
    </citation>
    <scope>NUCLEOTIDE SEQUENCE</scope>
</reference>
<dbReference type="EMBL" id="CAJPWZ010002590">
    <property type="protein sequence ID" value="CAG2241570.1"/>
    <property type="molecule type" value="Genomic_DNA"/>
</dbReference>
<keyword evidence="3" id="KW-0732">Signal</keyword>
<dbReference type="GO" id="GO:0038023">
    <property type="term" value="F:signaling receptor activity"/>
    <property type="evidence" value="ECO:0007669"/>
    <property type="project" value="TreeGrafter"/>
</dbReference>
<organism evidence="7 8">
    <name type="scientific">Mytilus edulis</name>
    <name type="common">Blue mussel</name>
    <dbReference type="NCBI Taxonomy" id="6550"/>
    <lineage>
        <taxon>Eukaryota</taxon>
        <taxon>Metazoa</taxon>
        <taxon>Spiralia</taxon>
        <taxon>Lophotrochozoa</taxon>
        <taxon>Mollusca</taxon>
        <taxon>Bivalvia</taxon>
        <taxon>Autobranchia</taxon>
        <taxon>Pteriomorphia</taxon>
        <taxon>Mytilida</taxon>
        <taxon>Mytiloidea</taxon>
        <taxon>Mytilidae</taxon>
        <taxon>Mytilinae</taxon>
        <taxon>Mytilus</taxon>
    </lineage>
</organism>
<dbReference type="PROSITE" id="PS50104">
    <property type="entry name" value="TIR"/>
    <property type="match status" value="1"/>
</dbReference>
<dbReference type="InterPro" id="IPR032675">
    <property type="entry name" value="LRR_dom_sf"/>
</dbReference>
<comment type="subcellular location">
    <subcellularLocation>
        <location evidence="1">Membrane</location>
        <topology evidence="1">Single-pass membrane protein</topology>
    </subcellularLocation>
</comment>
<gene>
    <name evidence="7" type="ORF">MEDL_53779</name>
</gene>
<dbReference type="SUPFAM" id="SSF52058">
    <property type="entry name" value="L domain-like"/>
    <property type="match status" value="1"/>
</dbReference>
<evidence type="ECO:0000313" key="7">
    <source>
        <dbReference type="EMBL" id="CAG2241570.1"/>
    </source>
</evidence>
<sequence>MKDYAFNSSTLETIHMRNCKFLFFKEICNHETIFSLCPKLMNLELINNRFSQNDKFLQKLFRPLHNRRFLSLSFTKLSKLPLQVFSYMKALKHLNLAGNRITGWQYPGDIFGNDSTINVLDLSQNLISVVNESTFPRYLRESLQKINLGNNPLIWVHSELLREIESNNGFRLCIHHRNFDVGQTITSNVDNFLTKAWKVIVIMSNDFAMSEWCQWAIEVVQERRRKHGKDGVILVMLANIDSKHMTSSLRTLLDSTPYLRYQRGVGEVLFWNALVEALNKPIGHHPVAVV</sequence>
<dbReference type="OrthoDB" id="6069546at2759"/>
<evidence type="ECO:0000256" key="1">
    <source>
        <dbReference type="ARBA" id="ARBA00004167"/>
    </source>
</evidence>
<evidence type="ECO:0000256" key="3">
    <source>
        <dbReference type="ARBA" id="ARBA00022729"/>
    </source>
</evidence>
<evidence type="ECO:0000256" key="4">
    <source>
        <dbReference type="ARBA" id="ARBA00022989"/>
    </source>
</evidence>
<dbReference type="PANTHER" id="PTHR24365:SF530">
    <property type="entry name" value="MSTPROX-RELATED"/>
    <property type="match status" value="1"/>
</dbReference>
<keyword evidence="8" id="KW-1185">Reference proteome</keyword>
<dbReference type="PANTHER" id="PTHR24365">
    <property type="entry name" value="TOLL-LIKE RECEPTOR"/>
    <property type="match status" value="1"/>
</dbReference>
<dbReference type="Pfam" id="PF01582">
    <property type="entry name" value="TIR"/>
    <property type="match status" value="1"/>
</dbReference>
<keyword evidence="2" id="KW-0812">Transmembrane</keyword>
<keyword evidence="4" id="KW-1133">Transmembrane helix</keyword>
<dbReference type="InterPro" id="IPR035897">
    <property type="entry name" value="Toll_tir_struct_dom_sf"/>
</dbReference>
<dbReference type="GO" id="GO:0007165">
    <property type="term" value="P:signal transduction"/>
    <property type="evidence" value="ECO:0007669"/>
    <property type="project" value="InterPro"/>
</dbReference>
<dbReference type="InterPro" id="IPR000157">
    <property type="entry name" value="TIR_dom"/>
</dbReference>